<feature type="domain" description="Mce/MlaD" evidence="2">
    <location>
        <begin position="50"/>
        <end position="124"/>
    </location>
</feature>
<comment type="caution">
    <text evidence="3">The sequence shown here is derived from an EMBL/GenBank/DDBJ whole genome shotgun (WGS) entry which is preliminary data.</text>
</comment>
<keyword evidence="1" id="KW-0812">Transmembrane</keyword>
<accession>A0ABW6S1B1</accession>
<sequence length="337" mass="36336">MQQVRQPAAGVKAVLGRIRHSHMLLGSVVVLVAVIALAAAGLLYMRPMNQKTIRFETTDASSINVGESVRVAGIDVGKVSKVSIRPATVQVEARVSDSTFVGTDSTVEVRMLTPVGGYAVTVVPAGTEALGEKVIPVDHVSVPYSIGDVLQAVPHTTDNVKGGTIDANIDQVAQALQHNSSSVSSIIQGMNSIATVMDQQREQVRTITDLASEYLQSFNSSREWVFELLRKTEMVLTTYDNTHVGFNEAYRLLGDVLYRVTPVMRFLLEHNPQIKPMIEKLRSSITDFQTSMGPALDQLENLRDRLAAWLGPDGLATLGGGTISAADICVPLPGRAC</sequence>
<evidence type="ECO:0000256" key="1">
    <source>
        <dbReference type="SAM" id="Phobius"/>
    </source>
</evidence>
<evidence type="ECO:0000259" key="2">
    <source>
        <dbReference type="Pfam" id="PF02470"/>
    </source>
</evidence>
<organism evidence="3 4">
    <name type="scientific">Nocardia jiangxiensis</name>
    <dbReference type="NCBI Taxonomy" id="282685"/>
    <lineage>
        <taxon>Bacteria</taxon>
        <taxon>Bacillati</taxon>
        <taxon>Actinomycetota</taxon>
        <taxon>Actinomycetes</taxon>
        <taxon>Mycobacteriales</taxon>
        <taxon>Nocardiaceae</taxon>
        <taxon>Nocardia</taxon>
    </lineage>
</organism>
<keyword evidence="1" id="KW-1133">Transmembrane helix</keyword>
<evidence type="ECO:0000313" key="4">
    <source>
        <dbReference type="Proteomes" id="UP001601992"/>
    </source>
</evidence>
<keyword evidence="4" id="KW-1185">Reference proteome</keyword>
<evidence type="ECO:0000313" key="3">
    <source>
        <dbReference type="EMBL" id="MFF3570088.1"/>
    </source>
</evidence>
<dbReference type="RefSeq" id="WP_051192799.1">
    <property type="nucleotide sequence ID" value="NZ_JBIAQY010000006.1"/>
</dbReference>
<name>A0ABW6S1B1_9NOCA</name>
<gene>
    <name evidence="3" type="ORF">ACFYXQ_20120</name>
</gene>
<dbReference type="PANTHER" id="PTHR33371:SF4">
    <property type="entry name" value="INTERMEMBRANE PHOSPHOLIPID TRANSPORT SYSTEM BINDING PROTEIN MLAD"/>
    <property type="match status" value="1"/>
</dbReference>
<reference evidence="3 4" key="1">
    <citation type="submission" date="2024-10" db="EMBL/GenBank/DDBJ databases">
        <title>The Natural Products Discovery Center: Release of the First 8490 Sequenced Strains for Exploring Actinobacteria Biosynthetic Diversity.</title>
        <authorList>
            <person name="Kalkreuter E."/>
            <person name="Kautsar S.A."/>
            <person name="Yang D."/>
            <person name="Bader C.D."/>
            <person name="Teijaro C.N."/>
            <person name="Fluegel L."/>
            <person name="Davis C.M."/>
            <person name="Simpson J.R."/>
            <person name="Lauterbach L."/>
            <person name="Steele A.D."/>
            <person name="Gui C."/>
            <person name="Meng S."/>
            <person name="Li G."/>
            <person name="Viehrig K."/>
            <person name="Ye F."/>
            <person name="Su P."/>
            <person name="Kiefer A.F."/>
            <person name="Nichols A."/>
            <person name="Cepeda A.J."/>
            <person name="Yan W."/>
            <person name="Fan B."/>
            <person name="Jiang Y."/>
            <person name="Adhikari A."/>
            <person name="Zheng C.-J."/>
            <person name="Schuster L."/>
            <person name="Cowan T.M."/>
            <person name="Smanski M.J."/>
            <person name="Chevrette M.G."/>
            <person name="De Carvalho L.P.S."/>
            <person name="Shen B."/>
        </authorList>
    </citation>
    <scope>NUCLEOTIDE SEQUENCE [LARGE SCALE GENOMIC DNA]</scope>
    <source>
        <strain evidence="3 4">NPDC002593</strain>
    </source>
</reference>
<protein>
    <submittedName>
        <fullName evidence="3">MlaD family protein</fullName>
    </submittedName>
</protein>
<dbReference type="InterPro" id="IPR003399">
    <property type="entry name" value="Mce/MlaD"/>
</dbReference>
<dbReference type="InterPro" id="IPR052336">
    <property type="entry name" value="MlaD_Phospholipid_Transporter"/>
</dbReference>
<dbReference type="Pfam" id="PF02470">
    <property type="entry name" value="MlaD"/>
    <property type="match status" value="1"/>
</dbReference>
<dbReference type="Proteomes" id="UP001601992">
    <property type="component" value="Unassembled WGS sequence"/>
</dbReference>
<feature type="transmembrane region" description="Helical" evidence="1">
    <location>
        <begin position="24"/>
        <end position="45"/>
    </location>
</feature>
<proteinExistence type="predicted"/>
<dbReference type="PANTHER" id="PTHR33371">
    <property type="entry name" value="INTERMEMBRANE PHOSPHOLIPID TRANSPORT SYSTEM BINDING PROTEIN MLAD-RELATED"/>
    <property type="match status" value="1"/>
</dbReference>
<dbReference type="EMBL" id="JBIAQY010000006">
    <property type="protein sequence ID" value="MFF3570088.1"/>
    <property type="molecule type" value="Genomic_DNA"/>
</dbReference>
<keyword evidence="1" id="KW-0472">Membrane</keyword>